<organism evidence="3 4">
    <name type="scientific">Dipteronia dyeriana</name>
    <dbReference type="NCBI Taxonomy" id="168575"/>
    <lineage>
        <taxon>Eukaryota</taxon>
        <taxon>Viridiplantae</taxon>
        <taxon>Streptophyta</taxon>
        <taxon>Embryophyta</taxon>
        <taxon>Tracheophyta</taxon>
        <taxon>Spermatophyta</taxon>
        <taxon>Magnoliopsida</taxon>
        <taxon>eudicotyledons</taxon>
        <taxon>Gunneridae</taxon>
        <taxon>Pentapetalae</taxon>
        <taxon>rosids</taxon>
        <taxon>malvids</taxon>
        <taxon>Sapindales</taxon>
        <taxon>Sapindaceae</taxon>
        <taxon>Hippocastanoideae</taxon>
        <taxon>Acereae</taxon>
        <taxon>Dipteronia</taxon>
    </lineage>
</organism>
<comment type="caution">
    <text evidence="3">The sequence shown here is derived from an EMBL/GenBank/DDBJ whole genome shotgun (WGS) entry which is preliminary data.</text>
</comment>
<proteinExistence type="predicted"/>
<name>A0AAD9TW74_9ROSI</name>
<protein>
    <recommendedName>
        <fullName evidence="5">Secreted protein</fullName>
    </recommendedName>
</protein>
<feature type="chain" id="PRO_5042206298" description="Secreted protein" evidence="2">
    <location>
        <begin position="19"/>
        <end position="100"/>
    </location>
</feature>
<keyword evidence="2" id="KW-0732">Signal</keyword>
<evidence type="ECO:0000313" key="4">
    <source>
        <dbReference type="Proteomes" id="UP001280121"/>
    </source>
</evidence>
<evidence type="ECO:0000256" key="2">
    <source>
        <dbReference type="SAM" id="SignalP"/>
    </source>
</evidence>
<sequence length="100" mass="11106">MLACTLLIPAFKSVLCCGTTMRGSFLALVADLLRISSLYGSNPSMVKTTELRVLFMAQVFQRRRNRLTVTKDVSEKHTHVGGYSLVSSHDDQSQTGKKQK</sequence>
<feature type="signal peptide" evidence="2">
    <location>
        <begin position="1"/>
        <end position="18"/>
    </location>
</feature>
<keyword evidence="4" id="KW-1185">Reference proteome</keyword>
<evidence type="ECO:0000313" key="3">
    <source>
        <dbReference type="EMBL" id="KAK2642863.1"/>
    </source>
</evidence>
<evidence type="ECO:0008006" key="5">
    <source>
        <dbReference type="Google" id="ProtNLM"/>
    </source>
</evidence>
<reference evidence="3" key="1">
    <citation type="journal article" date="2023" name="Plant J.">
        <title>Genome sequences and population genomics provide insights into the demographic history, inbreeding, and mutation load of two 'living fossil' tree species of Dipteronia.</title>
        <authorList>
            <person name="Feng Y."/>
            <person name="Comes H.P."/>
            <person name="Chen J."/>
            <person name="Zhu S."/>
            <person name="Lu R."/>
            <person name="Zhang X."/>
            <person name="Li P."/>
            <person name="Qiu J."/>
            <person name="Olsen K.M."/>
            <person name="Qiu Y."/>
        </authorList>
    </citation>
    <scope>NUCLEOTIDE SEQUENCE</scope>
    <source>
        <strain evidence="3">KIB01</strain>
    </source>
</reference>
<dbReference type="AlphaFoldDB" id="A0AAD9TW74"/>
<dbReference type="EMBL" id="JANJYI010000007">
    <property type="protein sequence ID" value="KAK2642863.1"/>
    <property type="molecule type" value="Genomic_DNA"/>
</dbReference>
<feature type="region of interest" description="Disordered" evidence="1">
    <location>
        <begin position="80"/>
        <end position="100"/>
    </location>
</feature>
<gene>
    <name evidence="3" type="ORF">Ddye_024626</name>
</gene>
<dbReference type="Proteomes" id="UP001280121">
    <property type="component" value="Unassembled WGS sequence"/>
</dbReference>
<evidence type="ECO:0000256" key="1">
    <source>
        <dbReference type="SAM" id="MobiDB-lite"/>
    </source>
</evidence>
<accession>A0AAD9TW74</accession>